<dbReference type="GO" id="GO:0008967">
    <property type="term" value="F:phosphoglycolate phosphatase activity"/>
    <property type="evidence" value="ECO:0007669"/>
    <property type="project" value="UniProtKB-EC"/>
</dbReference>
<dbReference type="EC" id="3.1.3.18" evidence="4"/>
<keyword evidence="5" id="KW-0479">Metal-binding</keyword>
<evidence type="ECO:0000256" key="3">
    <source>
        <dbReference type="ARBA" id="ARBA00006171"/>
    </source>
</evidence>
<reference evidence="6 7" key="1">
    <citation type="submission" date="2014-08" db="EMBL/GenBank/DDBJ databases">
        <title>Genome sequences of NCPPB Pectobacterium isolates.</title>
        <authorList>
            <person name="Glover R.H."/>
            <person name="Sapp M."/>
            <person name="Elphinstone J."/>
        </authorList>
    </citation>
    <scope>NUCLEOTIDE SEQUENCE [LARGE SCALE GENOMIC DNA]</scope>
    <source>
        <strain evidence="6 7">LMG 21372</strain>
    </source>
</reference>
<evidence type="ECO:0000256" key="2">
    <source>
        <dbReference type="ARBA" id="ARBA00004818"/>
    </source>
</evidence>
<dbReference type="GO" id="GO:0005829">
    <property type="term" value="C:cytosol"/>
    <property type="evidence" value="ECO:0007669"/>
    <property type="project" value="TreeGrafter"/>
</dbReference>
<dbReference type="SFLD" id="SFLDG01129">
    <property type="entry name" value="C1.5:_HAD__Beta-PGM__Phosphata"/>
    <property type="match status" value="1"/>
</dbReference>
<dbReference type="SFLD" id="SFLDS00003">
    <property type="entry name" value="Haloacid_Dehalogenase"/>
    <property type="match status" value="1"/>
</dbReference>
<dbReference type="InterPro" id="IPR023214">
    <property type="entry name" value="HAD_sf"/>
</dbReference>
<dbReference type="PANTHER" id="PTHR43434">
    <property type="entry name" value="PHOSPHOGLYCOLATE PHOSPHATASE"/>
    <property type="match status" value="1"/>
</dbReference>
<gene>
    <name evidence="6" type="ORF">KU74_03015</name>
</gene>
<evidence type="ECO:0000256" key="5">
    <source>
        <dbReference type="ARBA" id="ARBA00022723"/>
    </source>
</evidence>
<dbReference type="GO" id="GO:0046872">
    <property type="term" value="F:metal ion binding"/>
    <property type="evidence" value="ECO:0007669"/>
    <property type="project" value="UniProtKB-KW"/>
</dbReference>
<comment type="pathway">
    <text evidence="2">Organic acid metabolism; glycolate biosynthesis; glycolate from 2-phosphoglycolate: step 1/1.</text>
</comment>
<evidence type="ECO:0000313" key="7">
    <source>
        <dbReference type="Proteomes" id="UP000029435"/>
    </source>
</evidence>
<evidence type="ECO:0000256" key="1">
    <source>
        <dbReference type="ARBA" id="ARBA00000830"/>
    </source>
</evidence>
<dbReference type="AlphaFoldDB" id="A0A0M2F380"/>
<evidence type="ECO:0000256" key="4">
    <source>
        <dbReference type="ARBA" id="ARBA00013078"/>
    </source>
</evidence>
<dbReference type="CDD" id="cd01427">
    <property type="entry name" value="HAD_like"/>
    <property type="match status" value="1"/>
</dbReference>
<dbReference type="PANTHER" id="PTHR43434:SF1">
    <property type="entry name" value="PHOSPHOGLYCOLATE PHOSPHATASE"/>
    <property type="match status" value="1"/>
</dbReference>
<organism evidence="6 7">
    <name type="scientific">Pectobacterium brasiliense</name>
    <dbReference type="NCBI Taxonomy" id="180957"/>
    <lineage>
        <taxon>Bacteria</taxon>
        <taxon>Pseudomonadati</taxon>
        <taxon>Pseudomonadota</taxon>
        <taxon>Gammaproteobacteria</taxon>
        <taxon>Enterobacterales</taxon>
        <taxon>Pectobacteriaceae</taxon>
        <taxon>Pectobacterium</taxon>
    </lineage>
</organism>
<dbReference type="InterPro" id="IPR050155">
    <property type="entry name" value="HAD-like_hydrolase_sf"/>
</dbReference>
<comment type="caution">
    <text evidence="6">The sequence shown here is derived from an EMBL/GenBank/DDBJ whole genome shotgun (WGS) entry which is preliminary data.</text>
</comment>
<proteinExistence type="inferred from homology"/>
<dbReference type="InterPro" id="IPR023198">
    <property type="entry name" value="PGP-like_dom2"/>
</dbReference>
<comment type="similarity">
    <text evidence="3">Belongs to the HAD-like hydrolase superfamily. CbbY/CbbZ/Gph/YieH family.</text>
</comment>
<comment type="catalytic activity">
    <reaction evidence="1">
        <text>2-phosphoglycolate + H2O = glycolate + phosphate</text>
        <dbReference type="Rhea" id="RHEA:14369"/>
        <dbReference type="ChEBI" id="CHEBI:15377"/>
        <dbReference type="ChEBI" id="CHEBI:29805"/>
        <dbReference type="ChEBI" id="CHEBI:43474"/>
        <dbReference type="ChEBI" id="CHEBI:58033"/>
        <dbReference type="EC" id="3.1.3.18"/>
    </reaction>
</comment>
<dbReference type="SUPFAM" id="SSF56784">
    <property type="entry name" value="HAD-like"/>
    <property type="match status" value="1"/>
</dbReference>
<dbReference type="EMBL" id="JQOD01000001">
    <property type="protein sequence ID" value="KGA35458.1"/>
    <property type="molecule type" value="Genomic_DNA"/>
</dbReference>
<dbReference type="GO" id="GO:0006281">
    <property type="term" value="P:DNA repair"/>
    <property type="evidence" value="ECO:0007669"/>
    <property type="project" value="TreeGrafter"/>
</dbReference>
<sequence length="215" mass="24718">MHLSSDYDVFIFDCDGVILDSNQLKLNAMENALGQYPVQYVQSCLDYFSKNFGRSRYLHVEHFLKNIIQCKPENYQDEYDDILNKYAGYCTLLYKEAEINTGFIEFIQQVKIDKFVASGSDEDELRNVFSERGLDIYFSEIYGSPESKTNNVKKILERGYTKALMFGDALGDLVAAEKNKIDFIFLSELSTAPDLVRESAFFKGNEVKNFSNLLL</sequence>
<dbReference type="RefSeq" id="WP_039312086.1">
    <property type="nucleotide sequence ID" value="NZ_JACGFM010000011.1"/>
</dbReference>
<dbReference type="Proteomes" id="UP000029435">
    <property type="component" value="Unassembled WGS sequence"/>
</dbReference>
<accession>A0A0M2F380</accession>
<dbReference type="Gene3D" id="1.10.150.240">
    <property type="entry name" value="Putative phosphatase, domain 2"/>
    <property type="match status" value="1"/>
</dbReference>
<dbReference type="OrthoDB" id="9782449at2"/>
<name>A0A0M2F380_9GAMM</name>
<dbReference type="InterPro" id="IPR036412">
    <property type="entry name" value="HAD-like_sf"/>
</dbReference>
<protein>
    <recommendedName>
        <fullName evidence="4">phosphoglycolate phosphatase</fullName>
        <ecNumber evidence="4">3.1.3.18</ecNumber>
    </recommendedName>
</protein>
<dbReference type="Pfam" id="PF00702">
    <property type="entry name" value="Hydrolase"/>
    <property type="match status" value="1"/>
</dbReference>
<evidence type="ECO:0000313" key="6">
    <source>
        <dbReference type="EMBL" id="KGA35458.1"/>
    </source>
</evidence>
<dbReference type="Gene3D" id="3.40.50.1000">
    <property type="entry name" value="HAD superfamily/HAD-like"/>
    <property type="match status" value="1"/>
</dbReference>